<dbReference type="GO" id="GO:0120231">
    <property type="term" value="C:DNA recombinase auxiliary factor complex"/>
    <property type="evidence" value="ECO:0007669"/>
    <property type="project" value="TreeGrafter"/>
</dbReference>
<evidence type="ECO:0000256" key="3">
    <source>
        <dbReference type="ARBA" id="ARBA00023172"/>
    </source>
</evidence>
<gene>
    <name evidence="9" type="primary">hop2</name>
    <name evidence="9" type="ORF">PPL_11268</name>
</gene>
<dbReference type="GO" id="GO:0000794">
    <property type="term" value="C:condensed nuclear chromosome"/>
    <property type="evidence" value="ECO:0007669"/>
    <property type="project" value="TreeGrafter"/>
</dbReference>
<reference evidence="9 10" key="1">
    <citation type="journal article" date="2011" name="Genome Res.">
        <title>Phylogeny-wide analysis of social amoeba genomes highlights ancient origins for complex intercellular communication.</title>
        <authorList>
            <person name="Heidel A.J."/>
            <person name="Lawal H.M."/>
            <person name="Felder M."/>
            <person name="Schilde C."/>
            <person name="Helps N.R."/>
            <person name="Tunggal B."/>
            <person name="Rivero F."/>
            <person name="John U."/>
            <person name="Schleicher M."/>
            <person name="Eichinger L."/>
            <person name="Platzer M."/>
            <person name="Noegel A.A."/>
            <person name="Schaap P."/>
            <person name="Gloeckner G."/>
        </authorList>
    </citation>
    <scope>NUCLEOTIDE SEQUENCE [LARGE SCALE GENOMIC DNA]</scope>
    <source>
        <strain evidence="10">ATCC 26659 / Pp 5 / PN500</strain>
    </source>
</reference>
<dbReference type="GO" id="GO:0010774">
    <property type="term" value="P:meiotic strand invasion involved in reciprocal meiotic recombination"/>
    <property type="evidence" value="ECO:0007669"/>
    <property type="project" value="TreeGrafter"/>
</dbReference>
<dbReference type="RefSeq" id="XP_020427328.1">
    <property type="nucleotide sequence ID" value="XM_020582025.1"/>
</dbReference>
<dbReference type="PANTHER" id="PTHR15938">
    <property type="entry name" value="TBP-1 INTERACTING PROTEIN"/>
    <property type="match status" value="1"/>
</dbReference>
<evidence type="ECO:0000256" key="2">
    <source>
        <dbReference type="ARBA" id="ARBA00023054"/>
    </source>
</evidence>
<keyword evidence="4" id="KW-0539">Nucleus</keyword>
<dbReference type="FunCoup" id="D3BU08">
    <property type="interactions" value="85"/>
</dbReference>
<comment type="caution">
    <text evidence="9">The sequence shown here is derived from an EMBL/GenBank/DDBJ whole genome shotgun (WGS) entry which is preliminary data.</text>
</comment>
<sequence length="155" mass="17603">MGPKPKVSKGNDDEEMVISYFKKSSTKELAGQLTNSEIASKIDTLEKSNAQHETKLAAYKKKNVVASAGEKKKLEAKHDKARREWVARRKMFKEVLDTILERSSKKKKDLQEEIGWEADEDLNITIIPDRTKKDNSSTSSSSSAPEYKRHKKAYS</sequence>
<evidence type="ECO:0000256" key="4">
    <source>
        <dbReference type="ARBA" id="ARBA00023242"/>
    </source>
</evidence>
<dbReference type="AlphaFoldDB" id="D3BU08"/>
<dbReference type="Pfam" id="PF18517">
    <property type="entry name" value="LZ3wCH"/>
    <property type="match status" value="1"/>
</dbReference>
<dbReference type="InterPro" id="IPR040661">
    <property type="entry name" value="LZ3wCH"/>
</dbReference>
<keyword evidence="5" id="KW-0469">Meiosis</keyword>
<evidence type="ECO:0000256" key="1">
    <source>
        <dbReference type="ARBA" id="ARBA00004123"/>
    </source>
</evidence>
<evidence type="ECO:0000313" key="9">
    <source>
        <dbReference type="EMBL" id="EFA75194.1"/>
    </source>
</evidence>
<dbReference type="GO" id="GO:0120230">
    <property type="term" value="F:recombinase activator activity"/>
    <property type="evidence" value="ECO:0007669"/>
    <property type="project" value="TreeGrafter"/>
</dbReference>
<dbReference type="STRING" id="670386.D3BU08"/>
<feature type="coiled-coil region" evidence="6">
    <location>
        <begin position="42"/>
        <end position="113"/>
    </location>
</feature>
<dbReference type="PANTHER" id="PTHR15938:SF0">
    <property type="entry name" value="HOMOLOGOUS-PAIRING PROTEIN 2 HOMOLOG"/>
    <property type="match status" value="1"/>
</dbReference>
<accession>D3BU08</accession>
<dbReference type="GO" id="GO:0003690">
    <property type="term" value="F:double-stranded DNA binding"/>
    <property type="evidence" value="ECO:0007669"/>
    <property type="project" value="TreeGrafter"/>
</dbReference>
<evidence type="ECO:0000256" key="6">
    <source>
        <dbReference type="SAM" id="Coils"/>
    </source>
</evidence>
<dbReference type="EMBL" id="ADBJ01000056">
    <property type="protein sequence ID" value="EFA75194.1"/>
    <property type="molecule type" value="Genomic_DNA"/>
</dbReference>
<evidence type="ECO:0000256" key="5">
    <source>
        <dbReference type="ARBA" id="ARBA00023254"/>
    </source>
</evidence>
<dbReference type="GO" id="GO:0007129">
    <property type="term" value="P:homologous chromosome pairing at meiosis"/>
    <property type="evidence" value="ECO:0007669"/>
    <property type="project" value="TreeGrafter"/>
</dbReference>
<keyword evidence="2 6" id="KW-0175">Coiled coil</keyword>
<evidence type="ECO:0000259" key="8">
    <source>
        <dbReference type="Pfam" id="PF18517"/>
    </source>
</evidence>
<comment type="subcellular location">
    <subcellularLocation>
        <location evidence="1">Nucleus</location>
    </subcellularLocation>
</comment>
<name>D3BU08_HETP5</name>
<feature type="region of interest" description="Disordered" evidence="7">
    <location>
        <begin position="127"/>
        <end position="155"/>
    </location>
</feature>
<proteinExistence type="predicted"/>
<keyword evidence="3" id="KW-0233">DNA recombination</keyword>
<dbReference type="GO" id="GO:0000709">
    <property type="term" value="P:meiotic joint molecule formation"/>
    <property type="evidence" value="ECO:0007669"/>
    <property type="project" value="TreeGrafter"/>
</dbReference>
<organism evidence="9 10">
    <name type="scientific">Heterostelium pallidum (strain ATCC 26659 / Pp 5 / PN500)</name>
    <name type="common">Cellular slime mold</name>
    <name type="synonym">Polysphondylium pallidum</name>
    <dbReference type="NCBI Taxonomy" id="670386"/>
    <lineage>
        <taxon>Eukaryota</taxon>
        <taxon>Amoebozoa</taxon>
        <taxon>Evosea</taxon>
        <taxon>Eumycetozoa</taxon>
        <taxon>Dictyostelia</taxon>
        <taxon>Acytosteliales</taxon>
        <taxon>Acytosteliaceae</taxon>
        <taxon>Heterostelium</taxon>
    </lineage>
</organism>
<keyword evidence="10" id="KW-1185">Reference proteome</keyword>
<protein>
    <submittedName>
        <fullName evidence="9">Homologous-pairing protein 2</fullName>
    </submittedName>
</protein>
<evidence type="ECO:0000256" key="7">
    <source>
        <dbReference type="SAM" id="MobiDB-lite"/>
    </source>
</evidence>
<dbReference type="Proteomes" id="UP000001396">
    <property type="component" value="Unassembled WGS sequence"/>
</dbReference>
<dbReference type="GeneID" id="31366736"/>
<evidence type="ECO:0000313" key="10">
    <source>
        <dbReference type="Proteomes" id="UP000001396"/>
    </source>
</evidence>
<dbReference type="InParanoid" id="D3BU08"/>
<feature type="domain" description="Leucine zipper with capping helix" evidence="8">
    <location>
        <begin position="69"/>
        <end position="122"/>
    </location>
</feature>